<evidence type="ECO:0000313" key="3">
    <source>
        <dbReference type="Proteomes" id="UP000060699"/>
    </source>
</evidence>
<dbReference type="InterPro" id="IPR007076">
    <property type="entry name" value="TfoX_N"/>
</dbReference>
<dbReference type="Gene3D" id="3.30.1460.30">
    <property type="entry name" value="YgaC/TfoX-N like chaperone"/>
    <property type="match status" value="1"/>
</dbReference>
<accession>A0A0U3MLI1</accession>
<dbReference type="Proteomes" id="UP000060699">
    <property type="component" value="Chromosome"/>
</dbReference>
<dbReference type="SUPFAM" id="SSF159894">
    <property type="entry name" value="YgaC/TfoX-N like"/>
    <property type="match status" value="1"/>
</dbReference>
<dbReference type="Pfam" id="PF04993">
    <property type="entry name" value="TfoX_N"/>
    <property type="match status" value="1"/>
</dbReference>
<protein>
    <submittedName>
        <fullName evidence="2">Regulator of competence-specific genes-like protein</fullName>
    </submittedName>
</protein>
<feature type="compositionally biased region" description="Basic residues" evidence="1">
    <location>
        <begin position="121"/>
        <end position="133"/>
    </location>
</feature>
<dbReference type="AlphaFoldDB" id="A0A0U3MLI1"/>
<proteinExistence type="predicted"/>
<feature type="region of interest" description="Disordered" evidence="1">
    <location>
        <begin position="114"/>
        <end position="169"/>
    </location>
</feature>
<dbReference type="RefSeq" id="WP_083525283.1">
    <property type="nucleotide sequence ID" value="NZ_CP013729.1"/>
</dbReference>
<keyword evidence="3" id="KW-1185">Reference proteome</keyword>
<evidence type="ECO:0000313" key="2">
    <source>
        <dbReference type="EMBL" id="ALV05146.1"/>
    </source>
</evidence>
<dbReference type="EMBL" id="CP013729">
    <property type="protein sequence ID" value="ALV05146.1"/>
    <property type="molecule type" value="Genomic_DNA"/>
</dbReference>
<gene>
    <name evidence="2" type="ORF">RD2015_650</name>
</gene>
<dbReference type="OrthoDB" id="8687154at2"/>
<dbReference type="PANTHER" id="PTHR36121">
    <property type="entry name" value="PROTEIN SXY"/>
    <property type="match status" value="1"/>
</dbReference>
<organism evidence="2 3">
    <name type="scientific">Roseateles depolymerans</name>
    <dbReference type="NCBI Taxonomy" id="76731"/>
    <lineage>
        <taxon>Bacteria</taxon>
        <taxon>Pseudomonadati</taxon>
        <taxon>Pseudomonadota</taxon>
        <taxon>Betaproteobacteria</taxon>
        <taxon>Burkholderiales</taxon>
        <taxon>Sphaerotilaceae</taxon>
        <taxon>Roseateles</taxon>
    </lineage>
</organism>
<dbReference type="PANTHER" id="PTHR36121:SF1">
    <property type="entry name" value="PROTEIN SXY"/>
    <property type="match status" value="1"/>
</dbReference>
<reference evidence="2 3" key="1">
    <citation type="submission" date="2015-12" db="EMBL/GenBank/DDBJ databases">
        <title>Complete genome of Roseateles depolymerans KCTC 42856.</title>
        <authorList>
            <person name="Kim K.M."/>
        </authorList>
    </citation>
    <scope>NUCLEOTIDE SEQUENCE [LARGE SCALE GENOMIC DNA]</scope>
    <source>
        <strain evidence="2 3">KCTC 42856</strain>
    </source>
</reference>
<dbReference type="STRING" id="76731.RD2015_650"/>
<evidence type="ECO:0000256" key="1">
    <source>
        <dbReference type="SAM" id="MobiDB-lite"/>
    </source>
</evidence>
<sequence>MGTTRPDNGFVAHCMELLAVLGPIRAKRMFGGHGLYADDIFVAIITGDQLYLKTDDQTRPRFEAAGCAEFRYDRRAKDGSVTTASLGYYQPPEEALESAALMAPWARLSMEAALRSANAKPKPKPTPKAKAKPKPPAAEKSPVALKPSSGAAATSAAGSRSASKGQKLR</sequence>
<feature type="compositionally biased region" description="Low complexity" evidence="1">
    <location>
        <begin position="138"/>
        <end position="163"/>
    </location>
</feature>
<dbReference type="InterPro" id="IPR047525">
    <property type="entry name" value="TfoX-like"/>
</dbReference>
<name>A0A0U3MLI1_9BURK</name>
<dbReference type="KEGG" id="rdp:RD2015_650"/>